<evidence type="ECO:0000313" key="2">
    <source>
        <dbReference type="EMBL" id="CQD21326.1"/>
    </source>
</evidence>
<feature type="compositionally biased region" description="Basic and acidic residues" evidence="1">
    <location>
        <begin position="116"/>
        <end position="127"/>
    </location>
</feature>
<name>A0A0U1DUH3_9MYCO</name>
<organism evidence="2 3">
    <name type="scientific">Mycolicibacterium conceptionense</name>
    <dbReference type="NCBI Taxonomy" id="451644"/>
    <lineage>
        <taxon>Bacteria</taxon>
        <taxon>Bacillati</taxon>
        <taxon>Actinomycetota</taxon>
        <taxon>Actinomycetes</taxon>
        <taxon>Mycobacteriales</taxon>
        <taxon>Mycobacteriaceae</taxon>
        <taxon>Mycolicibacterium</taxon>
    </lineage>
</organism>
<proteinExistence type="predicted"/>
<feature type="region of interest" description="Disordered" evidence="1">
    <location>
        <begin position="102"/>
        <end position="207"/>
    </location>
</feature>
<accession>A0A0U1DUH3</accession>
<protein>
    <submittedName>
        <fullName evidence="2">Uncharacterized protein</fullName>
    </submittedName>
</protein>
<gene>
    <name evidence="2" type="ORF">BN970_04969</name>
</gene>
<evidence type="ECO:0000313" key="3">
    <source>
        <dbReference type="Proteomes" id="UP000182227"/>
    </source>
</evidence>
<evidence type="ECO:0000256" key="1">
    <source>
        <dbReference type="SAM" id="MobiDB-lite"/>
    </source>
</evidence>
<feature type="compositionally biased region" description="Basic and acidic residues" evidence="1">
    <location>
        <begin position="137"/>
        <end position="149"/>
    </location>
</feature>
<reference evidence="2 3" key="1">
    <citation type="submission" date="2015-03" db="EMBL/GenBank/DDBJ databases">
        <authorList>
            <person name="Murphy D."/>
        </authorList>
    </citation>
    <scope>NUCLEOTIDE SEQUENCE [LARGE SCALE GENOMIC DNA]</scope>
    <source>
        <strain evidence="2 3">D16</strain>
    </source>
</reference>
<dbReference type="AlphaFoldDB" id="A0A0U1DUH3"/>
<feature type="region of interest" description="Disordered" evidence="1">
    <location>
        <begin position="47"/>
        <end position="74"/>
    </location>
</feature>
<sequence>MPPWPTWWRCSAEPQPTSACAATSRPPRPAFRRFRCPGCSTRGCSAAKKVWPPPPASPPSAAATPTGCNASPTDFPMARVAAPSWCPDGRLRLPAGATCRLRSARRHRRLPPAGRTRLDAPGHDRRQALRRRRRRVDRVGRSDRTGRSRDRLRHHPHGVRTGNARTGSRRKTGAPPAAPAHVGRVGPRSGRRSGARYAGCRHPARRG</sequence>
<dbReference type="EMBL" id="CTEF01000004">
    <property type="protein sequence ID" value="CQD21326.1"/>
    <property type="molecule type" value="Genomic_DNA"/>
</dbReference>
<dbReference type="Proteomes" id="UP000182227">
    <property type="component" value="Unassembled WGS sequence"/>
</dbReference>